<dbReference type="InParanoid" id="W2S641"/>
<dbReference type="STRING" id="1220924.W2S641"/>
<dbReference type="AlphaFoldDB" id="W2S641"/>
<dbReference type="Pfam" id="PF00106">
    <property type="entry name" value="adh_short"/>
    <property type="match status" value="1"/>
</dbReference>
<proteinExistence type="inferred from homology"/>
<organism evidence="3 4">
    <name type="scientific">Cyphellophora europaea (strain CBS 101466)</name>
    <name type="common">Phialophora europaea</name>
    <dbReference type="NCBI Taxonomy" id="1220924"/>
    <lineage>
        <taxon>Eukaryota</taxon>
        <taxon>Fungi</taxon>
        <taxon>Dikarya</taxon>
        <taxon>Ascomycota</taxon>
        <taxon>Pezizomycotina</taxon>
        <taxon>Eurotiomycetes</taxon>
        <taxon>Chaetothyriomycetidae</taxon>
        <taxon>Chaetothyriales</taxon>
        <taxon>Cyphellophoraceae</taxon>
        <taxon>Cyphellophora</taxon>
    </lineage>
</organism>
<dbReference type="EMBL" id="KB822718">
    <property type="protein sequence ID" value="ETN43379.1"/>
    <property type="molecule type" value="Genomic_DNA"/>
</dbReference>
<gene>
    <name evidence="3" type="ORF">HMPREF1541_02538</name>
</gene>
<reference evidence="3 4" key="1">
    <citation type="submission" date="2013-03" db="EMBL/GenBank/DDBJ databases">
        <title>The Genome Sequence of Phialophora europaea CBS 101466.</title>
        <authorList>
            <consortium name="The Broad Institute Genomics Platform"/>
            <person name="Cuomo C."/>
            <person name="de Hoog S."/>
            <person name="Gorbushina A."/>
            <person name="Walker B."/>
            <person name="Young S.K."/>
            <person name="Zeng Q."/>
            <person name="Gargeya S."/>
            <person name="Fitzgerald M."/>
            <person name="Haas B."/>
            <person name="Abouelleil A."/>
            <person name="Allen A.W."/>
            <person name="Alvarado L."/>
            <person name="Arachchi H.M."/>
            <person name="Berlin A.M."/>
            <person name="Chapman S.B."/>
            <person name="Gainer-Dewar J."/>
            <person name="Goldberg J."/>
            <person name="Griggs A."/>
            <person name="Gujja S."/>
            <person name="Hansen M."/>
            <person name="Howarth C."/>
            <person name="Imamovic A."/>
            <person name="Ireland A."/>
            <person name="Larimer J."/>
            <person name="McCowan C."/>
            <person name="Murphy C."/>
            <person name="Pearson M."/>
            <person name="Poon T.W."/>
            <person name="Priest M."/>
            <person name="Roberts A."/>
            <person name="Saif S."/>
            <person name="Shea T."/>
            <person name="Sisk P."/>
            <person name="Sykes S."/>
            <person name="Wortman J."/>
            <person name="Nusbaum C."/>
            <person name="Birren B."/>
        </authorList>
    </citation>
    <scope>NUCLEOTIDE SEQUENCE [LARGE SCALE GENOMIC DNA]</scope>
    <source>
        <strain evidence="3 4">CBS 101466</strain>
    </source>
</reference>
<dbReference type="SUPFAM" id="SSF51735">
    <property type="entry name" value="NAD(P)-binding Rossmann-fold domains"/>
    <property type="match status" value="1"/>
</dbReference>
<evidence type="ECO:0000313" key="3">
    <source>
        <dbReference type="EMBL" id="ETN43379.1"/>
    </source>
</evidence>
<keyword evidence="4" id="KW-1185">Reference proteome</keyword>
<dbReference type="Proteomes" id="UP000030752">
    <property type="component" value="Unassembled WGS sequence"/>
</dbReference>
<accession>W2S641</accession>
<protein>
    <submittedName>
        <fullName evidence="3">Uncharacterized protein</fullName>
    </submittedName>
</protein>
<dbReference type="HOGENOM" id="CLU_103010_1_0_1"/>
<dbReference type="GO" id="GO:0016491">
    <property type="term" value="F:oxidoreductase activity"/>
    <property type="evidence" value="ECO:0007669"/>
    <property type="project" value="UniProtKB-KW"/>
</dbReference>
<comment type="similarity">
    <text evidence="1">Belongs to the short-chain dehydrogenases/reductases (SDR) family.</text>
</comment>
<dbReference type="InterPro" id="IPR002347">
    <property type="entry name" value="SDR_fam"/>
</dbReference>
<sequence>MTASPVVLILGAGPNIGAAVGRLFKSNGYKVALASRRVTDGADSDGVLNVQVDLSQPSTVTRAFEKVISALGPPGVVVYNASSTKFVPADSPLDLALDLDAYHRDLAINTTSVLVAAQEAVKSFSGLPESEAKTFIFTGNILNTEPILPLFSAGMGKSATAHLVHASSLAYRKQGYKFYYVDERNEDGTVAGRKIDGDAHAQFFWQLAQDPQQREWLATFVKGKGYKAFPGTNYVKDATT</sequence>
<dbReference type="eggNOG" id="KOG1014">
    <property type="taxonomic scope" value="Eukaryota"/>
</dbReference>
<dbReference type="GeneID" id="19969877"/>
<dbReference type="Gene3D" id="3.40.50.720">
    <property type="entry name" value="NAD(P)-binding Rossmann-like Domain"/>
    <property type="match status" value="1"/>
</dbReference>
<name>W2S641_CYPE1</name>
<evidence type="ECO:0000256" key="2">
    <source>
        <dbReference type="ARBA" id="ARBA00023002"/>
    </source>
</evidence>
<dbReference type="PANTHER" id="PTHR43669:SF4">
    <property type="entry name" value="SHORT-CHAIN DEHYDROGENASE"/>
    <property type="match status" value="1"/>
</dbReference>
<dbReference type="RefSeq" id="XP_008715115.1">
    <property type="nucleotide sequence ID" value="XM_008716893.1"/>
</dbReference>
<dbReference type="VEuPathDB" id="FungiDB:HMPREF1541_02538"/>
<dbReference type="InterPro" id="IPR036291">
    <property type="entry name" value="NAD(P)-bd_dom_sf"/>
</dbReference>
<keyword evidence="2" id="KW-0560">Oxidoreductase</keyword>
<dbReference type="PANTHER" id="PTHR43669">
    <property type="entry name" value="5-KETO-D-GLUCONATE 5-REDUCTASE"/>
    <property type="match status" value="1"/>
</dbReference>
<evidence type="ECO:0000256" key="1">
    <source>
        <dbReference type="ARBA" id="ARBA00006484"/>
    </source>
</evidence>
<evidence type="ECO:0000313" key="4">
    <source>
        <dbReference type="Proteomes" id="UP000030752"/>
    </source>
</evidence>
<dbReference type="OrthoDB" id="5336600at2759"/>